<evidence type="ECO:0000313" key="2">
    <source>
        <dbReference type="EMBL" id="KQL52241.1"/>
    </source>
</evidence>
<comment type="caution">
    <text evidence="2">The sequence shown here is derived from an EMBL/GenBank/DDBJ whole genome shotgun (WGS) entry which is preliminary data.</text>
</comment>
<evidence type="ECO:0000256" key="1">
    <source>
        <dbReference type="SAM" id="Phobius"/>
    </source>
</evidence>
<reference evidence="2 3" key="1">
    <citation type="submission" date="2015-09" db="EMBL/GenBank/DDBJ databases">
        <title>Genome sequencing project for genomic taxonomy and phylogenomics of Bacillus-like bacteria.</title>
        <authorList>
            <person name="Liu B."/>
            <person name="Wang J."/>
            <person name="Zhu Y."/>
            <person name="Liu G."/>
            <person name="Chen Q."/>
            <person name="Chen Z."/>
            <person name="Lan J."/>
            <person name="Che J."/>
            <person name="Ge C."/>
            <person name="Shi H."/>
            <person name="Pan Z."/>
            <person name="Liu X."/>
        </authorList>
    </citation>
    <scope>NUCLEOTIDE SEQUENCE [LARGE SCALE GENOMIC DNA]</scope>
    <source>
        <strain evidence="2 3">LMG 18435</strain>
    </source>
</reference>
<evidence type="ECO:0000313" key="3">
    <source>
        <dbReference type="Proteomes" id="UP000051888"/>
    </source>
</evidence>
<accession>A0A0Q3TF46</accession>
<dbReference type="STRING" id="157838.AN964_00915"/>
<evidence type="ECO:0008006" key="4">
    <source>
        <dbReference type="Google" id="ProtNLM"/>
    </source>
</evidence>
<gene>
    <name evidence="2" type="ORF">AN964_00915</name>
</gene>
<dbReference type="Gene3D" id="2.60.40.3830">
    <property type="match status" value="1"/>
</dbReference>
<keyword evidence="1" id="KW-1133">Transmembrane helix</keyword>
<dbReference type="PATRIC" id="fig|157838.3.peg.200"/>
<dbReference type="AlphaFoldDB" id="A0A0Q3TF46"/>
<dbReference type="Proteomes" id="UP000051888">
    <property type="component" value="Unassembled WGS sequence"/>
</dbReference>
<feature type="transmembrane region" description="Helical" evidence="1">
    <location>
        <begin position="50"/>
        <end position="72"/>
    </location>
</feature>
<protein>
    <recommendedName>
        <fullName evidence="4">DUF4871 domain-containing protein</fullName>
    </recommendedName>
</protein>
<dbReference type="RefSeq" id="WP_055737921.1">
    <property type="nucleotide sequence ID" value="NZ_JAAIWL010000017.1"/>
</dbReference>
<organism evidence="2 3">
    <name type="scientific">Heyndrickxia shackletonii</name>
    <dbReference type="NCBI Taxonomy" id="157838"/>
    <lineage>
        <taxon>Bacteria</taxon>
        <taxon>Bacillati</taxon>
        <taxon>Bacillota</taxon>
        <taxon>Bacilli</taxon>
        <taxon>Bacillales</taxon>
        <taxon>Bacillaceae</taxon>
        <taxon>Heyndrickxia</taxon>
    </lineage>
</organism>
<keyword evidence="1" id="KW-0812">Transmembrane</keyword>
<keyword evidence="3" id="KW-1185">Reference proteome</keyword>
<dbReference type="EMBL" id="LJJC01000004">
    <property type="protein sequence ID" value="KQL52241.1"/>
    <property type="molecule type" value="Genomic_DNA"/>
</dbReference>
<sequence length="317" mass="35966">MEFNKEEEYKLSLLRSMPKQQLQPVQQEKILHQLRLAARVNKRDLDYSGIFRKLAVAVAICLVVFIPILLIVSHHPTKPAHTPKPIQKEHWQVSPTFDLLDRDGSIVYKNRVRGIKGKIGFLDTEFIAKDPRAGAKMFWYVWGDPDKLINKELKATATHEGTGEKFVVNETEIQGPVYGEDASALTTFKPFPKKGLWKIDVSIDGHPYGSIVVNVKAPNITTKTSQFNLSRDDVKVGLSKDISLEVKGEKKESIINVEASYIKDKNHMLSFPYIQYAPFNYSNGDTYTEYMGKLKLDKPGMWKITVLGESTIVDVKN</sequence>
<dbReference type="OrthoDB" id="2838751at2"/>
<keyword evidence="1" id="KW-0472">Membrane</keyword>
<name>A0A0Q3TF46_9BACI</name>
<proteinExistence type="predicted"/>